<dbReference type="EMBL" id="JACVDC010000123">
    <property type="protein sequence ID" value="MBC9798495.1"/>
    <property type="molecule type" value="Genomic_DNA"/>
</dbReference>
<evidence type="ECO:0000259" key="1">
    <source>
        <dbReference type="PROSITE" id="PS50995"/>
    </source>
</evidence>
<proteinExistence type="predicted"/>
<dbReference type="InterPro" id="IPR011991">
    <property type="entry name" value="ArsR-like_HTH"/>
</dbReference>
<protein>
    <submittedName>
        <fullName evidence="2">Winged helix-turn-helix transcriptional regulator</fullName>
    </submittedName>
</protein>
<dbReference type="GO" id="GO:0006950">
    <property type="term" value="P:response to stress"/>
    <property type="evidence" value="ECO:0007669"/>
    <property type="project" value="TreeGrafter"/>
</dbReference>
<dbReference type="AlphaFoldDB" id="A0A926JVR9"/>
<organism evidence="2 3">
    <name type="scientific">Sinomicrobium weinanense</name>
    <dbReference type="NCBI Taxonomy" id="2842200"/>
    <lineage>
        <taxon>Bacteria</taxon>
        <taxon>Pseudomonadati</taxon>
        <taxon>Bacteroidota</taxon>
        <taxon>Flavobacteriia</taxon>
        <taxon>Flavobacteriales</taxon>
        <taxon>Flavobacteriaceae</taxon>
        <taxon>Sinomicrobium</taxon>
    </lineage>
</organism>
<feature type="domain" description="HTH marR-type" evidence="1">
    <location>
        <begin position="16"/>
        <end position="150"/>
    </location>
</feature>
<dbReference type="PANTHER" id="PTHR33164:SF43">
    <property type="entry name" value="HTH-TYPE TRANSCRIPTIONAL REPRESSOR YETL"/>
    <property type="match status" value="1"/>
</dbReference>
<dbReference type="CDD" id="cd00090">
    <property type="entry name" value="HTH_ARSR"/>
    <property type="match status" value="1"/>
</dbReference>
<dbReference type="InterPro" id="IPR039422">
    <property type="entry name" value="MarR/SlyA-like"/>
</dbReference>
<dbReference type="SUPFAM" id="SSF46785">
    <property type="entry name" value="Winged helix' DNA-binding domain"/>
    <property type="match status" value="1"/>
</dbReference>
<dbReference type="PANTHER" id="PTHR33164">
    <property type="entry name" value="TRANSCRIPTIONAL REGULATOR, MARR FAMILY"/>
    <property type="match status" value="1"/>
</dbReference>
<evidence type="ECO:0000313" key="3">
    <source>
        <dbReference type="Proteomes" id="UP000653730"/>
    </source>
</evidence>
<comment type="caution">
    <text evidence="2">The sequence shown here is derived from an EMBL/GenBank/DDBJ whole genome shotgun (WGS) entry which is preliminary data.</text>
</comment>
<evidence type="ECO:0000313" key="2">
    <source>
        <dbReference type="EMBL" id="MBC9798495.1"/>
    </source>
</evidence>
<dbReference type="InterPro" id="IPR000835">
    <property type="entry name" value="HTH_MarR-typ"/>
</dbReference>
<name>A0A926JVR9_9FLAO</name>
<dbReference type="InterPro" id="IPR036388">
    <property type="entry name" value="WH-like_DNA-bd_sf"/>
</dbReference>
<sequence length="203" mass="23382">MKDSPFDPDFQHLSTAHKIVVALERISEAFRVLLWEESKSFGLSPTQIQILIFLNYHDEGKRKVSYIAREFNMTKATVSDSVKVLEQKKLITKEYLPHDTRSYIIHLSETGKAIAEKTALFTQEIQKPVQRLPPAHKEGLLRSLMDIIHHLNKSGVITIQRMCFSCRYYSGKGNAHYCNLLQTPLTDSELRVDCPEHELIEDN</sequence>
<reference evidence="2 3" key="1">
    <citation type="submission" date="2020-09" db="EMBL/GenBank/DDBJ databases">
        <title>Sinomicrobium weinanense sp. nov., a halophilic bacteria isolated from saline-alkali soil.</title>
        <authorList>
            <person name="Wu P."/>
            <person name="Ren H."/>
            <person name="Mei Y."/>
            <person name="Liang Y."/>
            <person name="Chen Z."/>
        </authorList>
    </citation>
    <scope>NUCLEOTIDE SEQUENCE [LARGE SCALE GENOMIC DNA]</scope>
    <source>
        <strain evidence="2 3">FJxs</strain>
    </source>
</reference>
<dbReference type="SMART" id="SM00347">
    <property type="entry name" value="HTH_MARR"/>
    <property type="match status" value="1"/>
</dbReference>
<keyword evidence="3" id="KW-1185">Reference proteome</keyword>
<gene>
    <name evidence="2" type="ORF">IBL28_21185</name>
</gene>
<dbReference type="Pfam" id="PF12802">
    <property type="entry name" value="MarR_2"/>
    <property type="match status" value="1"/>
</dbReference>
<dbReference type="RefSeq" id="WP_187967612.1">
    <property type="nucleotide sequence ID" value="NZ_JACVDC010000123.1"/>
</dbReference>
<dbReference type="PROSITE" id="PS50995">
    <property type="entry name" value="HTH_MARR_2"/>
    <property type="match status" value="1"/>
</dbReference>
<dbReference type="Proteomes" id="UP000653730">
    <property type="component" value="Unassembled WGS sequence"/>
</dbReference>
<accession>A0A926JVR9</accession>
<dbReference type="InterPro" id="IPR036390">
    <property type="entry name" value="WH_DNA-bd_sf"/>
</dbReference>
<dbReference type="GO" id="GO:0003700">
    <property type="term" value="F:DNA-binding transcription factor activity"/>
    <property type="evidence" value="ECO:0007669"/>
    <property type="project" value="InterPro"/>
</dbReference>
<dbReference type="Gene3D" id="1.10.10.10">
    <property type="entry name" value="Winged helix-like DNA-binding domain superfamily/Winged helix DNA-binding domain"/>
    <property type="match status" value="1"/>
</dbReference>